<keyword evidence="1" id="KW-0489">Methyltransferase</keyword>
<dbReference type="GO" id="GO:0005737">
    <property type="term" value="C:cytoplasm"/>
    <property type="evidence" value="ECO:0007669"/>
    <property type="project" value="TreeGrafter"/>
</dbReference>
<dbReference type="SMART" id="SM00443">
    <property type="entry name" value="G_patch"/>
    <property type="match status" value="1"/>
</dbReference>
<feature type="domain" description="G-patch" evidence="3">
    <location>
        <begin position="104"/>
        <end position="150"/>
    </location>
</feature>
<reference evidence="5" key="1">
    <citation type="journal article" date="2013" name="Genetics">
        <title>The draft genome and transcriptome of Panagrellus redivivus are shaped by the harsh demands of a free-living lifestyle.</title>
        <authorList>
            <person name="Srinivasan J."/>
            <person name="Dillman A.R."/>
            <person name="Macchietto M.G."/>
            <person name="Heikkinen L."/>
            <person name="Lakso M."/>
            <person name="Fracchia K.M."/>
            <person name="Antoshechkin I."/>
            <person name="Mortazavi A."/>
            <person name="Wong G."/>
            <person name="Sternberg P.W."/>
        </authorList>
    </citation>
    <scope>NUCLEOTIDE SEQUENCE [LARGE SCALE GENOMIC DNA]</scope>
    <source>
        <strain evidence="5">MT8872</strain>
    </source>
</reference>
<organism evidence="5 6">
    <name type="scientific">Panagrellus redivivus</name>
    <name type="common">Microworm</name>
    <dbReference type="NCBI Taxonomy" id="6233"/>
    <lineage>
        <taxon>Eukaryota</taxon>
        <taxon>Metazoa</taxon>
        <taxon>Ecdysozoa</taxon>
        <taxon>Nematoda</taxon>
        <taxon>Chromadorea</taxon>
        <taxon>Rhabditida</taxon>
        <taxon>Tylenchina</taxon>
        <taxon>Panagrolaimomorpha</taxon>
        <taxon>Panagrolaimoidea</taxon>
        <taxon>Panagrolaimidae</taxon>
        <taxon>Panagrellus</taxon>
    </lineage>
</organism>
<dbReference type="EC" id="2.1.1.57" evidence="1"/>
<dbReference type="InterPro" id="IPR050851">
    <property type="entry name" value="mRNA_Cap_2O-Ribose_MeTrfase"/>
</dbReference>
<dbReference type="GO" id="GO:0003676">
    <property type="term" value="F:nucleic acid binding"/>
    <property type="evidence" value="ECO:0007669"/>
    <property type="project" value="UniProtKB-UniRule"/>
</dbReference>
<dbReference type="Pfam" id="PF01728">
    <property type="entry name" value="FtsJ"/>
    <property type="match status" value="1"/>
</dbReference>
<keyword evidence="5" id="KW-1185">Reference proteome</keyword>
<dbReference type="GO" id="GO:0006370">
    <property type="term" value="P:7-methylguanosine mRNA capping"/>
    <property type="evidence" value="ECO:0007669"/>
    <property type="project" value="UniProtKB-UniRule"/>
</dbReference>
<dbReference type="GO" id="GO:0004483">
    <property type="term" value="F:methyltransferase cap1 activity"/>
    <property type="evidence" value="ECO:0007669"/>
    <property type="project" value="UniProtKB-UniRule"/>
</dbReference>
<feature type="compositionally biased region" description="Basic and acidic residues" evidence="2">
    <location>
        <begin position="1"/>
        <end position="17"/>
    </location>
</feature>
<dbReference type="PROSITE" id="PS51613">
    <property type="entry name" value="SAM_MT_RRMJ"/>
    <property type="match status" value="1"/>
</dbReference>
<proteinExistence type="predicted"/>
<evidence type="ECO:0000256" key="1">
    <source>
        <dbReference type="RuleBase" id="RU368012"/>
    </source>
</evidence>
<name>A0A7E5A1U6_PANRE</name>
<comment type="function">
    <text evidence="1">S-adenosyl-L-methionine-dependent methyltransferase that mediates RNA cap1 2'-O-ribose methylation to the 5'-cap structure of RNAs. Methylates the ribose of the first nucleotide of a m(7)GpppG-capped mRNA to produce m(7)GpppNmp (cap1).</text>
</comment>
<dbReference type="InterPro" id="IPR002877">
    <property type="entry name" value="RNA_MeTrfase_FtsJ_dom"/>
</dbReference>
<dbReference type="InterPro" id="IPR025816">
    <property type="entry name" value="RrmJ-type_MeTrfase"/>
</dbReference>
<protein>
    <recommendedName>
        <fullName evidence="1">Cap-specific mRNA (nucleoside-2'-O-)-methyltransferase 1</fullName>
        <ecNumber evidence="1">2.1.1.57</ecNumber>
    </recommendedName>
    <alternativeName>
        <fullName evidence="1">Cap1 2'O-ribose methyltransferase 1</fullName>
    </alternativeName>
</protein>
<dbReference type="InterPro" id="IPR029063">
    <property type="entry name" value="SAM-dependent_MTases_sf"/>
</dbReference>
<feature type="region of interest" description="Disordered" evidence="2">
    <location>
        <begin position="1"/>
        <end position="86"/>
    </location>
</feature>
<sequence>MSKDHLRRAREADRHEEFEEEMEHLRGSASRTTAQSLSLSESSDGDDFDSQPTLGGYNATPGYDAKAANGGYRKRYNEDDAGPSAKMMNMGPPAAGDNGASMGGSKFAMNYLKKFGFKEGEGLGKDGKGIVEPIKAVGHSKRAGLGDERAKVFAQEVGVDWDESVEDKSVEEYPVFIECSADIREDIVVQRSWIKIGAPKDTLDDEDHFCDAELIAKLLKAKSVFDHLTDNELHNARIRANPYETIKSSIFQNRAAVKMANMDKVFEWGLSQEYDETKRHSLRPLAPPNVSTNSLGRESEMWYFADVCAGPGGFSEYLLWRKAYYNCKGFGFTLKGDCDFKLDKFLAASACYFDTYYGPHDDGDVYNPENLIALEKYVKNGTDHKGVHLVTCDGGFSVAGKENIQEILSKRLYLCQFIVGLALNRVSDESSAGGNFVCKLFDLFTPFSVGLVYLMYLAFRKISLHKPVTSRPANSERYIYAEGLTEFGATIVKDHLVEVNKKLDSFKAQGKEAECDVMEVVPLDLIKNDDEFMRYIVDHNESLIKKQTLYLDKYLSFAKNRGRQDLDQGKIREAALEYWELPNIDRKVIQADADKPMSMHFKSLSPREFDIRQHFSKHKPLDLDKWLPAFPPTEVFHHTYFCQLLSSLNPPFLLVSSPKEKPYTLAFDEGGHFKPNYELPNFPQKTILLVESTFRMFNDHRENEVLRIVDAAMLGGDDVSALPLPKRLEYAEKFVQAYVVRKPKLSLSVAQVQYMDPRGFTALADSMFSSPSSAVPFTRRPDEPLYYYPVNGIRLLRVFKSGIHKLMSRSQKVAYLNNVVHKRNINDEDYDKCYSTFWTNIAEGPLLASWKRSHHSETSAKDLLEAESAADVITVKALQAHIEKAVAPFIREFGSLDPDAAA</sequence>
<comment type="subcellular location">
    <subcellularLocation>
        <location evidence="1">Nucleus</location>
    </subcellularLocation>
</comment>
<reference evidence="6" key="2">
    <citation type="submission" date="2020-10" db="UniProtKB">
        <authorList>
            <consortium name="WormBaseParasite"/>
        </authorList>
    </citation>
    <scope>IDENTIFICATION</scope>
</reference>
<evidence type="ECO:0000256" key="2">
    <source>
        <dbReference type="SAM" id="MobiDB-lite"/>
    </source>
</evidence>
<dbReference type="PANTHER" id="PTHR16121">
    <property type="entry name" value="CAP-SPECIFIC MRNA (NUCLEOSIDE-2'-O-)-METHYLTRANSFERASE 1-RELATED"/>
    <property type="match status" value="1"/>
</dbReference>
<dbReference type="Proteomes" id="UP000492821">
    <property type="component" value="Unassembled WGS sequence"/>
</dbReference>
<keyword evidence="1" id="KW-0539">Nucleus</keyword>
<dbReference type="InterPro" id="IPR000467">
    <property type="entry name" value="G_patch_dom"/>
</dbReference>
<dbReference type="WBParaSite" id="Pan_g8667.t1">
    <property type="protein sequence ID" value="Pan_g8667.t1"/>
    <property type="gene ID" value="Pan_g8667"/>
</dbReference>
<dbReference type="Pfam" id="PF01585">
    <property type="entry name" value="G-patch"/>
    <property type="match status" value="1"/>
</dbReference>
<feature type="domain" description="RrmJ-type SAM-dependent 2'-O-MTase" evidence="4">
    <location>
        <begin position="250"/>
        <end position="485"/>
    </location>
</feature>
<evidence type="ECO:0000313" key="6">
    <source>
        <dbReference type="WBParaSite" id="Pan_g8667.t1"/>
    </source>
</evidence>
<evidence type="ECO:0000259" key="4">
    <source>
        <dbReference type="PROSITE" id="PS51613"/>
    </source>
</evidence>
<dbReference type="GO" id="GO:0016556">
    <property type="term" value="P:mRNA modification"/>
    <property type="evidence" value="ECO:0007669"/>
    <property type="project" value="UniProtKB-UniRule"/>
</dbReference>
<evidence type="ECO:0000313" key="5">
    <source>
        <dbReference type="Proteomes" id="UP000492821"/>
    </source>
</evidence>
<dbReference type="FunFam" id="3.40.50.12760:FF:000004">
    <property type="entry name" value="FtsJ-like methyltransferase"/>
    <property type="match status" value="1"/>
</dbReference>
<dbReference type="GO" id="GO:0032259">
    <property type="term" value="P:methylation"/>
    <property type="evidence" value="ECO:0007669"/>
    <property type="project" value="UniProtKB-KW"/>
</dbReference>
<comment type="catalytic activity">
    <reaction evidence="1">
        <text>a 5'-end (N(7)-methyl 5'-triphosphoguanosine)-ribonucleoside in mRNA + S-adenosyl-L-methionine = a 5'-end (N(7)-methyl 5'-triphosphoguanosine)-(2'-O-methyl-ribonucleoside) in mRNA + S-adenosyl-L-homocysteine + H(+)</text>
        <dbReference type="Rhea" id="RHEA:67020"/>
        <dbReference type="Rhea" id="RHEA-COMP:17167"/>
        <dbReference type="Rhea" id="RHEA-COMP:17168"/>
        <dbReference type="ChEBI" id="CHEBI:15378"/>
        <dbReference type="ChEBI" id="CHEBI:57856"/>
        <dbReference type="ChEBI" id="CHEBI:59789"/>
        <dbReference type="ChEBI" id="CHEBI:156461"/>
        <dbReference type="ChEBI" id="CHEBI:167609"/>
        <dbReference type="EC" id="2.1.1.57"/>
    </reaction>
</comment>
<dbReference type="GO" id="GO:0005634">
    <property type="term" value="C:nucleus"/>
    <property type="evidence" value="ECO:0007669"/>
    <property type="project" value="UniProtKB-SubCell"/>
</dbReference>
<keyword evidence="1" id="KW-0808">Transferase</keyword>
<keyword evidence="1" id="KW-0507">mRNA processing</keyword>
<keyword evidence="1" id="KW-0506">mRNA capping</keyword>
<keyword evidence="1" id="KW-0949">S-adenosyl-L-methionine</keyword>
<dbReference type="PROSITE" id="PS50174">
    <property type="entry name" value="G_PATCH"/>
    <property type="match status" value="1"/>
</dbReference>
<accession>A0A7E5A1U6</accession>
<dbReference type="PANTHER" id="PTHR16121:SF0">
    <property type="entry name" value="CAP-SPECIFIC MRNA (NUCLEOSIDE-2'-O-)-METHYLTRANSFERASE 1"/>
    <property type="match status" value="1"/>
</dbReference>
<dbReference type="SUPFAM" id="SSF53335">
    <property type="entry name" value="S-adenosyl-L-methionine-dependent methyltransferases"/>
    <property type="match status" value="1"/>
</dbReference>
<dbReference type="Gene3D" id="3.40.50.12760">
    <property type="match status" value="1"/>
</dbReference>
<evidence type="ECO:0000259" key="3">
    <source>
        <dbReference type="PROSITE" id="PS50174"/>
    </source>
</evidence>
<dbReference type="AlphaFoldDB" id="A0A7E5A1U6"/>